<comment type="similarity">
    <text evidence="4 19">In the C-terminal section; belongs to the NnrD/CARKD family.</text>
</comment>
<evidence type="ECO:0000256" key="19">
    <source>
        <dbReference type="PIRNR" id="PIRNR017184"/>
    </source>
</evidence>
<evidence type="ECO:0000256" key="9">
    <source>
        <dbReference type="ARBA" id="ARBA00022958"/>
    </source>
</evidence>
<dbReference type="PROSITE" id="PS51383">
    <property type="entry name" value="YJEF_C_3"/>
    <property type="match status" value="1"/>
</dbReference>
<keyword evidence="9 18" id="KW-0630">Potassium</keyword>
<comment type="function">
    <text evidence="14 19">Bifunctional enzyme that catalyzes the epimerization of the S- and R-forms of NAD(P)HX and the dehydration of the S-form of NAD(P)HX at the expense of ADP, which is converted to AMP. This allows the repair of both epimers of NAD(P)HX, a damaged form of NAD(P)H that is a result of enzymatic or heat-dependent hydration.</text>
</comment>
<keyword evidence="5 18" id="KW-0479">Metal-binding</keyword>
<evidence type="ECO:0000313" key="23">
    <source>
        <dbReference type="Proteomes" id="UP000324611"/>
    </source>
</evidence>
<accession>A0A5B2VLV8</accession>
<evidence type="ECO:0000259" key="20">
    <source>
        <dbReference type="PROSITE" id="PS51383"/>
    </source>
</evidence>
<feature type="binding site" evidence="18">
    <location>
        <begin position="130"/>
        <end position="136"/>
    </location>
    <ligand>
        <name>(6S)-NADPHX</name>
        <dbReference type="ChEBI" id="CHEBI:64076"/>
    </ligand>
</feature>
<feature type="binding site" evidence="18">
    <location>
        <position position="161"/>
    </location>
    <ligand>
        <name>(6S)-NADPHX</name>
        <dbReference type="ChEBI" id="CHEBI:64076"/>
    </ligand>
</feature>
<evidence type="ECO:0000256" key="7">
    <source>
        <dbReference type="ARBA" id="ARBA00022840"/>
    </source>
</evidence>
<feature type="binding site" evidence="18">
    <location>
        <position position="126"/>
    </location>
    <ligand>
        <name>K(+)</name>
        <dbReference type="ChEBI" id="CHEBI:29103"/>
    </ligand>
</feature>
<dbReference type="GO" id="GO:0046872">
    <property type="term" value="F:metal ion binding"/>
    <property type="evidence" value="ECO:0007669"/>
    <property type="project" value="UniProtKB-UniRule"/>
</dbReference>
<keyword evidence="7 17" id="KW-0067">ATP-binding</keyword>
<evidence type="ECO:0000256" key="10">
    <source>
        <dbReference type="ARBA" id="ARBA00023027"/>
    </source>
</evidence>
<comment type="caution">
    <text evidence="18">Lacks conserved residue(s) required for the propagation of feature annotation.</text>
</comment>
<feature type="binding site" evidence="18">
    <location>
        <position position="58"/>
    </location>
    <ligand>
        <name>K(+)</name>
        <dbReference type="ChEBI" id="CHEBI:29103"/>
    </ligand>
</feature>
<evidence type="ECO:0000256" key="5">
    <source>
        <dbReference type="ARBA" id="ARBA00022723"/>
    </source>
</evidence>
<comment type="catalytic activity">
    <reaction evidence="1 18 19">
        <text>(6R)-NADHX = (6S)-NADHX</text>
        <dbReference type="Rhea" id="RHEA:32215"/>
        <dbReference type="ChEBI" id="CHEBI:64074"/>
        <dbReference type="ChEBI" id="CHEBI:64075"/>
        <dbReference type="EC" id="5.1.99.6"/>
    </reaction>
</comment>
<dbReference type="PIRSF" id="PIRSF017184">
    <property type="entry name" value="Nnr"/>
    <property type="match status" value="1"/>
</dbReference>
<dbReference type="InterPro" id="IPR036652">
    <property type="entry name" value="YjeF_N_dom_sf"/>
</dbReference>
<feature type="binding site" evidence="17">
    <location>
        <position position="263"/>
    </location>
    <ligand>
        <name>(6S)-NADPHX</name>
        <dbReference type="ChEBI" id="CHEBI:64076"/>
    </ligand>
</feature>
<dbReference type="EC" id="5.1.99.6" evidence="19"/>
<comment type="similarity">
    <text evidence="18">Belongs to the NnrE/AIBP family.</text>
</comment>
<feature type="domain" description="YjeF N-terminal" evidence="21">
    <location>
        <begin position="9"/>
        <end position="218"/>
    </location>
</feature>
<dbReference type="InterPro" id="IPR004443">
    <property type="entry name" value="YjeF_N_dom"/>
</dbReference>
<dbReference type="HAMAP" id="MF_01966">
    <property type="entry name" value="NADHX_epimerase"/>
    <property type="match status" value="1"/>
</dbReference>
<evidence type="ECO:0000256" key="4">
    <source>
        <dbReference type="ARBA" id="ARBA00009524"/>
    </source>
</evidence>
<reference evidence="22 23" key="1">
    <citation type="submission" date="2019-09" db="EMBL/GenBank/DDBJ databases">
        <title>Chitinophaga ginsengihumi sp. nov., isolated from soil of ginseng rhizosphere.</title>
        <authorList>
            <person name="Lee J."/>
        </authorList>
    </citation>
    <scope>NUCLEOTIDE SEQUENCE [LARGE SCALE GENOMIC DNA]</scope>
    <source>
        <strain evidence="22 23">BN140078</strain>
    </source>
</reference>
<dbReference type="InterPro" id="IPR017953">
    <property type="entry name" value="Carbohydrate_kinase_pred_CS"/>
</dbReference>
<dbReference type="InterPro" id="IPR000631">
    <property type="entry name" value="CARKD"/>
</dbReference>
<evidence type="ECO:0000256" key="1">
    <source>
        <dbReference type="ARBA" id="ARBA00000013"/>
    </source>
</evidence>
<comment type="cofactor">
    <cofactor evidence="18 19">
        <name>K(+)</name>
        <dbReference type="ChEBI" id="CHEBI:29103"/>
    </cofactor>
    <text evidence="18 19">Binds 1 potassium ion per subunit.</text>
</comment>
<dbReference type="InterPro" id="IPR030677">
    <property type="entry name" value="Nnr"/>
</dbReference>
<comment type="function">
    <text evidence="17">Catalyzes the dehydration of the S-form of NAD(P)HX at the expense of ADP, which is converted to AMP. Together with NAD(P)HX epimerase, which catalyzes the epimerization of the S- and R-forms, the enzyme allows the repair of both epimers of NAD(P)HX, a damaged form of NAD(P)H that is a result of enzymatic or heat-dependent hydration.</text>
</comment>
<dbReference type="Proteomes" id="UP000324611">
    <property type="component" value="Unassembled WGS sequence"/>
</dbReference>
<evidence type="ECO:0000256" key="17">
    <source>
        <dbReference type="HAMAP-Rule" id="MF_01965"/>
    </source>
</evidence>
<dbReference type="PROSITE" id="PS01050">
    <property type="entry name" value="YJEF_C_2"/>
    <property type="match status" value="1"/>
</dbReference>
<name>A0A5B2VLV8_9BACT</name>
<gene>
    <name evidence="18" type="primary">nnrE</name>
    <name evidence="17" type="synonym">nnrD</name>
    <name evidence="22" type="ORF">F0L74_25915</name>
</gene>
<dbReference type="SUPFAM" id="SSF53613">
    <property type="entry name" value="Ribokinase-like"/>
    <property type="match status" value="1"/>
</dbReference>
<dbReference type="NCBIfam" id="TIGR00196">
    <property type="entry name" value="yjeF_cterm"/>
    <property type="match status" value="1"/>
</dbReference>
<reference evidence="22 23" key="2">
    <citation type="submission" date="2019-09" db="EMBL/GenBank/DDBJ databases">
        <authorList>
            <person name="Jin C."/>
        </authorList>
    </citation>
    <scope>NUCLEOTIDE SEQUENCE [LARGE SCALE GENOMIC DNA]</scope>
    <source>
        <strain evidence="22 23">BN140078</strain>
    </source>
</reference>
<dbReference type="HAMAP" id="MF_01965">
    <property type="entry name" value="NADHX_dehydratase"/>
    <property type="match status" value="1"/>
</dbReference>
<evidence type="ECO:0000259" key="21">
    <source>
        <dbReference type="PROSITE" id="PS51385"/>
    </source>
</evidence>
<keyword evidence="11 18" id="KW-0413">Isomerase</keyword>
<comment type="catalytic activity">
    <reaction evidence="2 18 19">
        <text>(6R)-NADPHX = (6S)-NADPHX</text>
        <dbReference type="Rhea" id="RHEA:32227"/>
        <dbReference type="ChEBI" id="CHEBI:64076"/>
        <dbReference type="ChEBI" id="CHEBI:64077"/>
        <dbReference type="EC" id="5.1.99.6"/>
    </reaction>
</comment>
<dbReference type="PANTHER" id="PTHR12592">
    <property type="entry name" value="ATP-DEPENDENT (S)-NAD(P)H-HYDRATE DEHYDRATASE FAMILY MEMBER"/>
    <property type="match status" value="1"/>
</dbReference>
<feature type="binding site" evidence="17">
    <location>
        <position position="333"/>
    </location>
    <ligand>
        <name>(6S)-NADPHX</name>
        <dbReference type="ChEBI" id="CHEBI:64076"/>
    </ligand>
</feature>
<comment type="catalytic activity">
    <reaction evidence="15 17 19">
        <text>(6S)-NADHX + ADP = AMP + phosphate + NADH + H(+)</text>
        <dbReference type="Rhea" id="RHEA:32223"/>
        <dbReference type="ChEBI" id="CHEBI:15378"/>
        <dbReference type="ChEBI" id="CHEBI:43474"/>
        <dbReference type="ChEBI" id="CHEBI:57945"/>
        <dbReference type="ChEBI" id="CHEBI:64074"/>
        <dbReference type="ChEBI" id="CHEBI:456215"/>
        <dbReference type="ChEBI" id="CHEBI:456216"/>
        <dbReference type="EC" id="4.2.1.136"/>
    </reaction>
</comment>
<keyword evidence="12 17" id="KW-0456">Lyase</keyword>
<dbReference type="GO" id="GO:0110051">
    <property type="term" value="P:metabolite repair"/>
    <property type="evidence" value="ECO:0007669"/>
    <property type="project" value="TreeGrafter"/>
</dbReference>
<evidence type="ECO:0000256" key="14">
    <source>
        <dbReference type="ARBA" id="ARBA00025153"/>
    </source>
</evidence>
<dbReference type="GO" id="GO:0052855">
    <property type="term" value="F:ADP-dependent NAD(P)H-hydrate dehydratase activity"/>
    <property type="evidence" value="ECO:0007669"/>
    <property type="project" value="UniProtKB-UniRule"/>
</dbReference>
<dbReference type="GO" id="GO:0052856">
    <property type="term" value="F:NAD(P)HX epimerase activity"/>
    <property type="evidence" value="ECO:0007669"/>
    <property type="project" value="UniProtKB-UniRule"/>
</dbReference>
<dbReference type="GO" id="GO:0005524">
    <property type="term" value="F:ATP binding"/>
    <property type="evidence" value="ECO:0007669"/>
    <property type="project" value="UniProtKB-UniRule"/>
</dbReference>
<evidence type="ECO:0000256" key="8">
    <source>
        <dbReference type="ARBA" id="ARBA00022857"/>
    </source>
</evidence>
<comment type="catalytic activity">
    <reaction evidence="16 17 19">
        <text>(6S)-NADPHX + ADP = AMP + phosphate + NADPH + H(+)</text>
        <dbReference type="Rhea" id="RHEA:32235"/>
        <dbReference type="ChEBI" id="CHEBI:15378"/>
        <dbReference type="ChEBI" id="CHEBI:43474"/>
        <dbReference type="ChEBI" id="CHEBI:57783"/>
        <dbReference type="ChEBI" id="CHEBI:64076"/>
        <dbReference type="ChEBI" id="CHEBI:456215"/>
        <dbReference type="ChEBI" id="CHEBI:456216"/>
        <dbReference type="EC" id="4.2.1.136"/>
    </reaction>
</comment>
<keyword evidence="10 17" id="KW-0520">NAD</keyword>
<dbReference type="Pfam" id="PF03853">
    <property type="entry name" value="YjeF_N"/>
    <property type="match status" value="1"/>
</dbReference>
<feature type="binding site" evidence="18">
    <location>
        <position position="164"/>
    </location>
    <ligand>
        <name>K(+)</name>
        <dbReference type="ChEBI" id="CHEBI:29103"/>
    </ligand>
</feature>
<comment type="caution">
    <text evidence="22">The sequence shown here is derived from an EMBL/GenBank/DDBJ whole genome shotgun (WGS) entry which is preliminary data.</text>
</comment>
<comment type="cofactor">
    <cofactor evidence="17">
        <name>Mg(2+)</name>
        <dbReference type="ChEBI" id="CHEBI:18420"/>
    </cofactor>
</comment>
<dbReference type="AlphaFoldDB" id="A0A5B2VLV8"/>
<keyword evidence="23" id="KW-1185">Reference proteome</keyword>
<dbReference type="Gene3D" id="3.40.50.10260">
    <property type="entry name" value="YjeF N-terminal domain"/>
    <property type="match status" value="1"/>
</dbReference>
<dbReference type="InterPro" id="IPR029056">
    <property type="entry name" value="Ribokinase-like"/>
</dbReference>
<feature type="binding site" evidence="17">
    <location>
        <position position="448"/>
    </location>
    <ligand>
        <name>AMP</name>
        <dbReference type="ChEBI" id="CHEBI:456215"/>
    </ligand>
</feature>
<feature type="binding site" evidence="18">
    <location>
        <begin position="57"/>
        <end position="61"/>
    </location>
    <ligand>
        <name>(6S)-NADPHX</name>
        <dbReference type="ChEBI" id="CHEBI:64076"/>
    </ligand>
</feature>
<dbReference type="RefSeq" id="WP_149840809.1">
    <property type="nucleotide sequence ID" value="NZ_VUOC01000004.1"/>
</dbReference>
<feature type="binding site" evidence="17">
    <location>
        <begin position="419"/>
        <end position="423"/>
    </location>
    <ligand>
        <name>AMP</name>
        <dbReference type="ChEBI" id="CHEBI:456215"/>
    </ligand>
</feature>
<evidence type="ECO:0000256" key="13">
    <source>
        <dbReference type="ARBA" id="ARBA00023268"/>
    </source>
</evidence>
<dbReference type="EC" id="4.2.1.136" evidence="19"/>
<keyword evidence="13" id="KW-0511">Multifunctional enzyme</keyword>
<evidence type="ECO:0000256" key="3">
    <source>
        <dbReference type="ARBA" id="ARBA00006001"/>
    </source>
</evidence>
<keyword evidence="8 17" id="KW-0521">NADP</keyword>
<evidence type="ECO:0000256" key="18">
    <source>
        <dbReference type="HAMAP-Rule" id="MF_01966"/>
    </source>
</evidence>
<dbReference type="NCBIfam" id="TIGR00197">
    <property type="entry name" value="yjeF_nterm"/>
    <property type="match status" value="1"/>
</dbReference>
<dbReference type="Gene3D" id="3.40.1190.20">
    <property type="match status" value="1"/>
</dbReference>
<dbReference type="SUPFAM" id="SSF64153">
    <property type="entry name" value="YjeF N-terminal domain-like"/>
    <property type="match status" value="1"/>
</dbReference>
<evidence type="ECO:0000256" key="16">
    <source>
        <dbReference type="ARBA" id="ARBA00049209"/>
    </source>
</evidence>
<organism evidence="22 23">
    <name type="scientific">Chitinophaga agrisoli</name>
    <dbReference type="NCBI Taxonomy" id="2607653"/>
    <lineage>
        <taxon>Bacteria</taxon>
        <taxon>Pseudomonadati</taxon>
        <taxon>Bacteroidota</taxon>
        <taxon>Chitinophagia</taxon>
        <taxon>Chitinophagales</taxon>
        <taxon>Chitinophagaceae</taxon>
        <taxon>Chitinophaga</taxon>
    </lineage>
</organism>
<evidence type="ECO:0000256" key="11">
    <source>
        <dbReference type="ARBA" id="ARBA00023235"/>
    </source>
</evidence>
<keyword evidence="6 17" id="KW-0547">Nucleotide-binding</keyword>
<dbReference type="CDD" id="cd01171">
    <property type="entry name" value="YXKO-related"/>
    <property type="match status" value="1"/>
</dbReference>
<comment type="function">
    <text evidence="18">Catalyzes the epimerization of the S- and R-forms of NAD(P)HX, a damaged form of NAD(P)H that is a result of enzymatic or heat-dependent hydration. This is a prerequisite for the S-specific NAD(P)H-hydrate dehydratase to allow the repair of both epimers of NAD(P)HX.</text>
</comment>
<evidence type="ECO:0000256" key="2">
    <source>
        <dbReference type="ARBA" id="ARBA00000909"/>
    </source>
</evidence>
<dbReference type="GO" id="GO:0046496">
    <property type="term" value="P:nicotinamide nucleotide metabolic process"/>
    <property type="evidence" value="ECO:0007669"/>
    <property type="project" value="UniProtKB-UniRule"/>
</dbReference>
<evidence type="ECO:0000313" key="22">
    <source>
        <dbReference type="EMBL" id="KAA2239630.1"/>
    </source>
</evidence>
<feature type="binding site" evidence="17">
    <location>
        <position position="449"/>
    </location>
    <ligand>
        <name>(6S)-NADPHX</name>
        <dbReference type="ChEBI" id="CHEBI:64076"/>
    </ligand>
</feature>
<evidence type="ECO:0000256" key="15">
    <source>
        <dbReference type="ARBA" id="ARBA00048238"/>
    </source>
</evidence>
<comment type="subunit">
    <text evidence="17">Homotetramer.</text>
</comment>
<dbReference type="EMBL" id="VUOC01000004">
    <property type="protein sequence ID" value="KAA2239630.1"/>
    <property type="molecule type" value="Genomic_DNA"/>
</dbReference>
<sequence>MKIFTATQIREADAYTIQHEPVSSLQLMERAANACAQWLFRHFEADRPFYIFCGMGNNGGDGLVITRLLHDKGYNATACIIHHSTKASPDHTANREALEQQYPQSIYDIHALADFPTLPAGSIVIDALFGTGLRSAVEGWMAGLIHRINDLQARHTVIAIDLPSGLLADASSARMPVVNAHHTLSFEVYKLAFMMPENAARVGQLHILPIGLHPDYMARTPTRFHVTDAHMMRTIYQPRQPFAHKGTYGHALLIAGSYGKIGAAVLSAKACLHSGVGLLTCYVPQCGYQIMQISAPAAMCITDPQETHSSHFHETQPHTPALHQFRAIGIGPGLGTATPTAKALELLLDQYRQPMVIDADALNIIAAYPFLLSRIPHGSVLTPHPKEFERLFGSTENDFARLELLSEQAINLQLYLLLKGRFTAIACPDGSVYFNSTGNPGMATGGSGDVLTGILTALLAQGYAPKAAVLLGAYLHGLAGDIAAARMSQEAMTAESIIDCLGPAFLQL</sequence>
<dbReference type="PANTHER" id="PTHR12592:SF0">
    <property type="entry name" value="ATP-DEPENDENT (S)-NAD(P)H-HYDRATE DEHYDRATASE"/>
    <property type="match status" value="1"/>
</dbReference>
<dbReference type="Pfam" id="PF01256">
    <property type="entry name" value="Carb_kinase"/>
    <property type="match status" value="1"/>
</dbReference>
<comment type="similarity">
    <text evidence="17">Belongs to the NnrD/CARKD family.</text>
</comment>
<evidence type="ECO:0000256" key="6">
    <source>
        <dbReference type="ARBA" id="ARBA00022741"/>
    </source>
</evidence>
<feature type="domain" description="YjeF C-terminal" evidence="20">
    <location>
        <begin position="228"/>
        <end position="508"/>
    </location>
</feature>
<evidence type="ECO:0000256" key="12">
    <source>
        <dbReference type="ARBA" id="ARBA00023239"/>
    </source>
</evidence>
<protein>
    <recommendedName>
        <fullName evidence="19">Bifunctional NAD(P)H-hydrate repair enzyme</fullName>
    </recommendedName>
    <alternativeName>
        <fullName evidence="19">Nicotinamide nucleotide repair protein</fullName>
    </alternativeName>
    <domain>
        <recommendedName>
            <fullName evidence="19">ADP-dependent (S)-NAD(P)H-hydrate dehydratase</fullName>
            <ecNumber evidence="19">4.2.1.136</ecNumber>
        </recommendedName>
        <alternativeName>
            <fullName evidence="19">ADP-dependent NAD(P)HX dehydratase</fullName>
        </alternativeName>
    </domain>
    <domain>
        <recommendedName>
            <fullName evidence="19">NAD(P)H-hydrate epimerase</fullName>
            <ecNumber evidence="19">5.1.99.6</ecNumber>
        </recommendedName>
    </domain>
</protein>
<dbReference type="PROSITE" id="PS51385">
    <property type="entry name" value="YJEF_N"/>
    <property type="match status" value="1"/>
</dbReference>
<feature type="binding site" evidence="17">
    <location>
        <position position="384"/>
    </location>
    <ligand>
        <name>(6S)-NADPHX</name>
        <dbReference type="ChEBI" id="CHEBI:64076"/>
    </ligand>
</feature>
<comment type="similarity">
    <text evidence="3 19">In the N-terminal section; belongs to the NnrE/AIBP family.</text>
</comment>
<proteinExistence type="inferred from homology"/>